<dbReference type="EMBL" id="UGYO01000002">
    <property type="protein sequence ID" value="SUJ00061.1"/>
    <property type="molecule type" value="Genomic_DNA"/>
</dbReference>
<name>A0A380BGM3_9GAMM</name>
<dbReference type="RefSeq" id="WP_115390073.1">
    <property type="nucleotide sequence ID" value="NZ_JADZHC010000060.1"/>
</dbReference>
<sequence length="261" mass="29706">MKQTQTGKRRHRNATTTPEMRRFIQESELNVSQLARLLNISEATVRKWRKRESTQDQSHTPHHLNTTLSDIQEYVVVGLRWQLKLPLDRLLQVTQEFINPHVSRSGLARCLKRHGASRLDNIDAAHSLPPKHFNKLPVYSGSKMQTYTLNSQTLADALMLPSTDEHTVVQVEAMSIPIGQQTHSVLIGIDPVSGWVYVDIYQDDDTLAADRYIAYVLKRAPFALRRLLVRNYHIFQSRFPAAAKAGRKPRPQLAATNGDAQ</sequence>
<keyword evidence="2" id="KW-1185">Reference proteome</keyword>
<dbReference type="AlphaFoldDB" id="A0A380BGM3"/>
<dbReference type="Proteomes" id="UP000254069">
    <property type="component" value="Unassembled WGS sequence"/>
</dbReference>
<reference evidence="1 2" key="1">
    <citation type="submission" date="2018-06" db="EMBL/GenBank/DDBJ databases">
        <authorList>
            <consortium name="Pathogen Informatics"/>
            <person name="Doyle S."/>
        </authorList>
    </citation>
    <scope>NUCLEOTIDE SEQUENCE [LARGE SCALE GENOMIC DNA]</scope>
    <source>
        <strain evidence="1 2">NCTC10738</strain>
    </source>
</reference>
<proteinExistence type="predicted"/>
<protein>
    <submittedName>
        <fullName evidence="1">Uncharacterized protein</fullName>
    </submittedName>
</protein>
<gene>
    <name evidence="1" type="ORF">NCTC10738_02988</name>
</gene>
<evidence type="ECO:0000313" key="1">
    <source>
        <dbReference type="EMBL" id="SUJ00061.1"/>
    </source>
</evidence>
<dbReference type="SUPFAM" id="SSF46689">
    <property type="entry name" value="Homeodomain-like"/>
    <property type="match status" value="1"/>
</dbReference>
<organism evidence="1 2">
    <name type="scientific">Shewanella algae</name>
    <dbReference type="NCBI Taxonomy" id="38313"/>
    <lineage>
        <taxon>Bacteria</taxon>
        <taxon>Pseudomonadati</taxon>
        <taxon>Pseudomonadota</taxon>
        <taxon>Gammaproteobacteria</taxon>
        <taxon>Alteromonadales</taxon>
        <taxon>Shewanellaceae</taxon>
        <taxon>Shewanella</taxon>
    </lineage>
</organism>
<dbReference type="InterPro" id="IPR009057">
    <property type="entry name" value="Homeodomain-like_sf"/>
</dbReference>
<accession>A0A380BGM3</accession>
<evidence type="ECO:0000313" key="2">
    <source>
        <dbReference type="Proteomes" id="UP000254069"/>
    </source>
</evidence>